<feature type="transmembrane region" description="Helical" evidence="17">
    <location>
        <begin position="123"/>
        <end position="143"/>
    </location>
</feature>
<feature type="transmembrane region" description="Helical" evidence="17">
    <location>
        <begin position="403"/>
        <end position="425"/>
    </location>
</feature>
<evidence type="ECO:0000256" key="6">
    <source>
        <dbReference type="ARBA" id="ARBA00022826"/>
    </source>
</evidence>
<evidence type="ECO:0000256" key="3">
    <source>
        <dbReference type="ARBA" id="ARBA00022448"/>
    </source>
</evidence>
<comment type="similarity">
    <text evidence="2">Belongs to the TMEM175 family.</text>
</comment>
<evidence type="ECO:0000256" key="16">
    <source>
        <dbReference type="ARBA" id="ARBA00044317"/>
    </source>
</evidence>
<evidence type="ECO:0000256" key="8">
    <source>
        <dbReference type="ARBA" id="ARBA00022989"/>
    </source>
</evidence>
<keyword evidence="6" id="KW-0631">Potassium channel</keyword>
<feature type="transmembrane region" description="Helical" evidence="17">
    <location>
        <begin position="330"/>
        <end position="355"/>
    </location>
</feature>
<keyword evidence="11" id="KW-0407">Ion channel</keyword>
<sequence>MNLHAKKILNQNESVITKNNHKHLEKYYDEHVDKKLPEDYHRGDITSLKRMLAYFDAMMAACATFLVVPIKNLDLQENTQSLVQFIASISSELIEYFVGFQIVLTIWENMNNRAIVIKRVDDFILTLVIFEMLVTSILPFSLALQGHYPREKVSFLTTCVILVHYGVSWAFIALLIIIPTIRKIYWFVRRRVKKLELTERNLFLEHFCKGNIPKERVEIMSDAAVAIVACILILDITEKKFPSKVDVNKHGLIYALRNMTSEFFIYVASFCLVSALWYVNYAVLHLFKTVNSIILYLQKVFLLFCCLCPLAGNMVLIIANKDDNETNIAIRYSAGIIFFSSISNFFIVVYGLLTGEKYFHEWASIKHFKKNKREHFYTLAKVLNLPFWSIFCFLGSFGSSSSAIYVLYVTSFGASFSFFAFKFIFMNYISKIATYFLRQNYLVKEYKESYASKEINLRQVSFFTEHLDNYVIRNENFN</sequence>
<evidence type="ECO:0000256" key="15">
    <source>
        <dbReference type="ARBA" id="ARBA00034544"/>
    </source>
</evidence>
<dbReference type="GeneID" id="136071631"/>
<keyword evidence="3" id="KW-0813">Transport</keyword>
<dbReference type="Proteomes" id="UP001652625">
    <property type="component" value="Chromosome 13"/>
</dbReference>
<keyword evidence="10 17" id="KW-0472">Membrane</keyword>
<organism evidence="18 19">
    <name type="scientific">Hydra vulgaris</name>
    <name type="common">Hydra</name>
    <name type="synonym">Hydra attenuata</name>
    <dbReference type="NCBI Taxonomy" id="6087"/>
    <lineage>
        <taxon>Eukaryota</taxon>
        <taxon>Metazoa</taxon>
        <taxon>Cnidaria</taxon>
        <taxon>Hydrozoa</taxon>
        <taxon>Hydroidolina</taxon>
        <taxon>Anthoathecata</taxon>
        <taxon>Aplanulata</taxon>
        <taxon>Hydridae</taxon>
        <taxon>Hydra</taxon>
    </lineage>
</organism>
<name>A0ABM4DAH3_HYDVU</name>
<comment type="catalytic activity">
    <reaction evidence="12">
        <text>H(+)(in) = H(+)(out)</text>
        <dbReference type="Rhea" id="RHEA:34979"/>
        <dbReference type="ChEBI" id="CHEBI:15378"/>
    </reaction>
</comment>
<evidence type="ECO:0000256" key="1">
    <source>
        <dbReference type="ARBA" id="ARBA00004141"/>
    </source>
</evidence>
<comment type="subcellular location">
    <subcellularLocation>
        <location evidence="1">Membrane</location>
        <topology evidence="1">Multi-pass membrane protein</topology>
    </subcellularLocation>
</comment>
<gene>
    <name evidence="19" type="primary">LOC136071631</name>
</gene>
<evidence type="ECO:0000256" key="7">
    <source>
        <dbReference type="ARBA" id="ARBA00022958"/>
    </source>
</evidence>
<evidence type="ECO:0000256" key="2">
    <source>
        <dbReference type="ARBA" id="ARBA00006920"/>
    </source>
</evidence>
<evidence type="ECO:0000256" key="13">
    <source>
        <dbReference type="ARBA" id="ARBA00030477"/>
    </source>
</evidence>
<evidence type="ECO:0000313" key="19">
    <source>
        <dbReference type="RefSeq" id="XP_065671354.1"/>
    </source>
</evidence>
<evidence type="ECO:0000256" key="5">
    <source>
        <dbReference type="ARBA" id="ARBA00022692"/>
    </source>
</evidence>
<evidence type="ECO:0000313" key="18">
    <source>
        <dbReference type="Proteomes" id="UP001652625"/>
    </source>
</evidence>
<dbReference type="InterPro" id="IPR010617">
    <property type="entry name" value="TMEM175-like"/>
</dbReference>
<keyword evidence="9" id="KW-0406">Ion transport</keyword>
<feature type="transmembrane region" description="Helical" evidence="17">
    <location>
        <begin position="155"/>
        <end position="181"/>
    </location>
</feature>
<feature type="transmembrane region" description="Helical" evidence="17">
    <location>
        <begin position="82"/>
        <end position="103"/>
    </location>
</feature>
<comment type="catalytic activity">
    <reaction evidence="14">
        <text>K(+)(in) = K(+)(out)</text>
        <dbReference type="Rhea" id="RHEA:29463"/>
        <dbReference type="ChEBI" id="CHEBI:29103"/>
    </reaction>
</comment>
<accession>A0ABM4DAH3</accession>
<evidence type="ECO:0000256" key="17">
    <source>
        <dbReference type="SAM" id="Phobius"/>
    </source>
</evidence>
<feature type="transmembrane region" description="Helical" evidence="17">
    <location>
        <begin position="263"/>
        <end position="284"/>
    </location>
</feature>
<evidence type="ECO:0000256" key="4">
    <source>
        <dbReference type="ARBA" id="ARBA00022538"/>
    </source>
</evidence>
<protein>
    <recommendedName>
        <fullName evidence="15">Endosomal/lysosomal proton channel TMEM175</fullName>
    </recommendedName>
    <alternativeName>
        <fullName evidence="16">Potassium channel TMEM175</fullName>
    </alternativeName>
    <alternativeName>
        <fullName evidence="13">Transmembrane protein 175</fullName>
    </alternativeName>
</protein>
<dbReference type="Pfam" id="PF06736">
    <property type="entry name" value="TMEM175"/>
    <property type="match status" value="2"/>
</dbReference>
<evidence type="ECO:0000256" key="12">
    <source>
        <dbReference type="ARBA" id="ARBA00024169"/>
    </source>
</evidence>
<feature type="transmembrane region" description="Helical" evidence="17">
    <location>
        <begin position="51"/>
        <end position="70"/>
    </location>
</feature>
<evidence type="ECO:0000256" key="11">
    <source>
        <dbReference type="ARBA" id="ARBA00023303"/>
    </source>
</evidence>
<keyword evidence="18" id="KW-1185">Reference proteome</keyword>
<keyword evidence="8 17" id="KW-1133">Transmembrane helix</keyword>
<dbReference type="PANTHER" id="PTHR31462:SF5">
    <property type="entry name" value="ENDOSOMAL_LYSOSOMAL PROTON CHANNEL TMEM175"/>
    <property type="match status" value="1"/>
</dbReference>
<dbReference type="RefSeq" id="XP_065671354.1">
    <property type="nucleotide sequence ID" value="XM_065815282.1"/>
</dbReference>
<keyword evidence="4" id="KW-0633">Potassium transport</keyword>
<keyword evidence="7" id="KW-0630">Potassium</keyword>
<evidence type="ECO:0000256" key="10">
    <source>
        <dbReference type="ARBA" id="ARBA00023136"/>
    </source>
</evidence>
<reference evidence="19" key="1">
    <citation type="submission" date="2025-08" db="UniProtKB">
        <authorList>
            <consortium name="RefSeq"/>
        </authorList>
    </citation>
    <scope>IDENTIFICATION</scope>
</reference>
<evidence type="ECO:0000256" key="14">
    <source>
        <dbReference type="ARBA" id="ARBA00034430"/>
    </source>
</evidence>
<evidence type="ECO:0000256" key="9">
    <source>
        <dbReference type="ARBA" id="ARBA00023065"/>
    </source>
</evidence>
<proteinExistence type="inferred from homology"/>
<dbReference type="PANTHER" id="PTHR31462">
    <property type="entry name" value="ENDOSOMAL/LYSOSOMAL POTASSIUM CHANNEL TMEM175"/>
    <property type="match status" value="1"/>
</dbReference>
<feature type="transmembrane region" description="Helical" evidence="17">
    <location>
        <begin position="296"/>
        <end position="318"/>
    </location>
</feature>
<keyword evidence="5 17" id="KW-0812">Transmembrane</keyword>